<proteinExistence type="predicted"/>
<sequence>LILLPEQTKYLLNGEVFMRLVAFMFLALGTDMVLAADNVLGFDA</sequence>
<keyword evidence="1" id="KW-0472">Membrane</keyword>
<accession>A0A382IJ81</accession>
<evidence type="ECO:0000313" key="2">
    <source>
        <dbReference type="EMBL" id="SVB98923.1"/>
    </source>
</evidence>
<protein>
    <submittedName>
        <fullName evidence="2">Uncharacterized protein</fullName>
    </submittedName>
</protein>
<dbReference type="EMBL" id="UINC01067341">
    <property type="protein sequence ID" value="SVB98923.1"/>
    <property type="molecule type" value="Genomic_DNA"/>
</dbReference>
<dbReference type="AlphaFoldDB" id="A0A382IJ81"/>
<keyword evidence="1" id="KW-0812">Transmembrane</keyword>
<keyword evidence="1" id="KW-1133">Transmembrane helix</keyword>
<name>A0A382IJ81_9ZZZZ</name>
<evidence type="ECO:0000256" key="1">
    <source>
        <dbReference type="SAM" id="Phobius"/>
    </source>
</evidence>
<organism evidence="2">
    <name type="scientific">marine metagenome</name>
    <dbReference type="NCBI Taxonomy" id="408172"/>
    <lineage>
        <taxon>unclassified sequences</taxon>
        <taxon>metagenomes</taxon>
        <taxon>ecological metagenomes</taxon>
    </lineage>
</organism>
<gene>
    <name evidence="2" type="ORF">METZ01_LOCUS251777</name>
</gene>
<feature type="non-terminal residue" evidence="2">
    <location>
        <position position="44"/>
    </location>
</feature>
<feature type="transmembrane region" description="Helical" evidence="1">
    <location>
        <begin position="20"/>
        <end position="40"/>
    </location>
</feature>
<reference evidence="2" key="1">
    <citation type="submission" date="2018-05" db="EMBL/GenBank/DDBJ databases">
        <authorList>
            <person name="Lanie J.A."/>
            <person name="Ng W.-L."/>
            <person name="Kazmierczak K.M."/>
            <person name="Andrzejewski T.M."/>
            <person name="Davidsen T.M."/>
            <person name="Wayne K.J."/>
            <person name="Tettelin H."/>
            <person name="Glass J.I."/>
            <person name="Rusch D."/>
            <person name="Podicherti R."/>
            <person name="Tsui H.-C.T."/>
            <person name="Winkler M.E."/>
        </authorList>
    </citation>
    <scope>NUCLEOTIDE SEQUENCE</scope>
</reference>
<feature type="non-terminal residue" evidence="2">
    <location>
        <position position="1"/>
    </location>
</feature>